<dbReference type="EC" id="2.1.1.13" evidence="6"/>
<dbReference type="PANTHER" id="PTHR45833:SF1">
    <property type="entry name" value="METHIONINE SYNTHASE"/>
    <property type="match status" value="1"/>
</dbReference>
<dbReference type="AlphaFoldDB" id="A0A381F2N2"/>
<dbReference type="Gene3D" id="3.10.196.10">
    <property type="entry name" value="Vitamin B12-dependent methionine synthase, activation domain"/>
    <property type="match status" value="1"/>
</dbReference>
<dbReference type="GO" id="GO:0046872">
    <property type="term" value="F:metal ion binding"/>
    <property type="evidence" value="ECO:0007669"/>
    <property type="project" value="UniProtKB-KW"/>
</dbReference>
<dbReference type="InterPro" id="IPR004223">
    <property type="entry name" value="VitB12-dep_Met_synth_activ_dom"/>
</dbReference>
<proteinExistence type="predicted"/>
<dbReference type="InterPro" id="IPR050554">
    <property type="entry name" value="Met_Synthase/Corrinoid"/>
</dbReference>
<dbReference type="GO" id="GO:0050667">
    <property type="term" value="P:homocysteine metabolic process"/>
    <property type="evidence" value="ECO:0007669"/>
    <property type="project" value="TreeGrafter"/>
</dbReference>
<dbReference type="GO" id="GO:0005829">
    <property type="term" value="C:cytosol"/>
    <property type="evidence" value="ECO:0007669"/>
    <property type="project" value="TreeGrafter"/>
</dbReference>
<name>A0A381F2N2_CHRVL</name>
<protein>
    <submittedName>
        <fullName evidence="6">Methionine synthase</fullName>
        <ecNumber evidence="6">2.1.1.13</ecNumber>
    </submittedName>
</protein>
<evidence type="ECO:0000259" key="4">
    <source>
        <dbReference type="PROSITE" id="PS50974"/>
    </source>
</evidence>
<keyword evidence="1" id="KW-0479">Metal-binding</keyword>
<dbReference type="Proteomes" id="UP000254029">
    <property type="component" value="Unassembled WGS sequence"/>
</dbReference>
<dbReference type="GO" id="GO:0032259">
    <property type="term" value="P:methylation"/>
    <property type="evidence" value="ECO:0007669"/>
    <property type="project" value="UniProtKB-KW"/>
</dbReference>
<feature type="domain" description="AdoMet activation" evidence="4">
    <location>
        <begin position="1"/>
        <end position="79"/>
    </location>
</feature>
<evidence type="ECO:0000256" key="2">
    <source>
        <dbReference type="ARBA" id="ARBA00023285"/>
    </source>
</evidence>
<dbReference type="PROSITE" id="PS50974">
    <property type="entry name" value="ADOMET_ACTIVATION"/>
    <property type="match status" value="1"/>
</dbReference>
<gene>
    <name evidence="6" type="primary">metH_1</name>
    <name evidence="5" type="ORF">NCTC8684_03897</name>
    <name evidence="6" type="ORF">NCTC9695_00266</name>
</gene>
<dbReference type="GO" id="GO:0008705">
    <property type="term" value="F:methionine synthase activity"/>
    <property type="evidence" value="ECO:0007669"/>
    <property type="project" value="UniProtKB-EC"/>
</dbReference>
<reference evidence="5 7" key="1">
    <citation type="submission" date="2018-06" db="EMBL/GenBank/DDBJ databases">
        <authorList>
            <consortium name="Pathogen Informatics"/>
            <person name="Doyle S."/>
        </authorList>
    </citation>
    <scope>NUCLEOTIDE SEQUENCE [LARGE SCALE GENOMIC DNA]</scope>
    <source>
        <strain evidence="5 7">NCTC8684</strain>
    </source>
</reference>
<reference evidence="6 8" key="2">
    <citation type="submission" date="2018-12" db="EMBL/GenBank/DDBJ databases">
        <authorList>
            <consortium name="Pathogen Informatics"/>
        </authorList>
    </citation>
    <scope>NUCLEOTIDE SEQUENCE [LARGE SCALE GENOMIC DNA]</scope>
    <source>
        <strain evidence="6 8">NCTC9695</strain>
    </source>
</reference>
<accession>A0A381F2N2</accession>
<dbReference type="InterPro" id="IPR037010">
    <property type="entry name" value="VitB12-dep_Met_synth_activ_sf"/>
</dbReference>
<sequence>MKTELFKLLDAPAIGMTLTEGYAMLPTAAVSGFYFSHPSSRYFGVGKIEKDQAQSYAERRGVTLEQAERDLAPNLGYDA</sequence>
<evidence type="ECO:0000313" key="7">
    <source>
        <dbReference type="Proteomes" id="UP000254029"/>
    </source>
</evidence>
<dbReference type="SUPFAM" id="SSF56507">
    <property type="entry name" value="Methionine synthase activation domain-like"/>
    <property type="match status" value="1"/>
</dbReference>
<evidence type="ECO:0000256" key="1">
    <source>
        <dbReference type="ARBA" id="ARBA00022723"/>
    </source>
</evidence>
<evidence type="ECO:0000313" key="5">
    <source>
        <dbReference type="EMBL" id="SUX35033.1"/>
    </source>
</evidence>
<keyword evidence="3 6" id="KW-0489">Methyltransferase</keyword>
<dbReference type="GO" id="GO:0046653">
    <property type="term" value="P:tetrahydrofolate metabolic process"/>
    <property type="evidence" value="ECO:0007669"/>
    <property type="project" value="TreeGrafter"/>
</dbReference>
<organism evidence="6 8">
    <name type="scientific">Chromobacterium violaceum</name>
    <dbReference type="NCBI Taxonomy" id="536"/>
    <lineage>
        <taxon>Bacteria</taxon>
        <taxon>Pseudomonadati</taxon>
        <taxon>Pseudomonadota</taxon>
        <taxon>Betaproteobacteria</taxon>
        <taxon>Neisseriales</taxon>
        <taxon>Chromobacteriaceae</taxon>
        <taxon>Chromobacterium</taxon>
    </lineage>
</organism>
<dbReference type="Proteomes" id="UP000275777">
    <property type="component" value="Chromosome"/>
</dbReference>
<keyword evidence="3 6" id="KW-0808">Transferase</keyword>
<evidence type="ECO:0000313" key="8">
    <source>
        <dbReference type="Proteomes" id="UP000275777"/>
    </source>
</evidence>
<keyword evidence="2" id="KW-0170">Cobalt</keyword>
<dbReference type="EMBL" id="LR134182">
    <property type="protein sequence ID" value="VEB39881.1"/>
    <property type="molecule type" value="Genomic_DNA"/>
</dbReference>
<dbReference type="Pfam" id="PF02965">
    <property type="entry name" value="Met_synt_B12"/>
    <property type="match status" value="1"/>
</dbReference>
<dbReference type="EMBL" id="UIGR01000001">
    <property type="protein sequence ID" value="SUX35033.1"/>
    <property type="molecule type" value="Genomic_DNA"/>
</dbReference>
<evidence type="ECO:0000256" key="3">
    <source>
        <dbReference type="PROSITE-ProRule" id="PRU00346"/>
    </source>
</evidence>
<evidence type="ECO:0000313" key="6">
    <source>
        <dbReference type="EMBL" id="VEB39881.1"/>
    </source>
</evidence>
<dbReference type="PANTHER" id="PTHR45833">
    <property type="entry name" value="METHIONINE SYNTHASE"/>
    <property type="match status" value="1"/>
</dbReference>